<comment type="subunit">
    <text evidence="4">Monomer. Interacts with the flagellar basal bodies.</text>
</comment>
<organism evidence="7 8">
    <name type="scientific">Luteimonas deserti</name>
    <dbReference type="NCBI Taxonomy" id="2752306"/>
    <lineage>
        <taxon>Bacteria</taxon>
        <taxon>Pseudomonadati</taxon>
        <taxon>Pseudomonadota</taxon>
        <taxon>Gammaproteobacteria</taxon>
        <taxon>Lysobacterales</taxon>
        <taxon>Lysobacteraceae</taxon>
        <taxon>Luteimonas</taxon>
    </lineage>
</organism>
<dbReference type="Gene3D" id="2.30.110.10">
    <property type="entry name" value="Electron Transport, Fmn-binding Protein, Chain A"/>
    <property type="match status" value="1"/>
</dbReference>
<dbReference type="HAMAP" id="MF_01457">
    <property type="entry name" value="YcgR"/>
    <property type="match status" value="1"/>
</dbReference>
<dbReference type="GO" id="GO:0009425">
    <property type="term" value="C:bacterial-type flagellum basal body"/>
    <property type="evidence" value="ECO:0007669"/>
    <property type="project" value="UniProtKB-SubCell"/>
</dbReference>
<evidence type="ECO:0000259" key="6">
    <source>
        <dbReference type="Pfam" id="PF07317"/>
    </source>
</evidence>
<gene>
    <name evidence="4" type="primary">ycgR</name>
    <name evidence="7" type="ORF">H0E82_03505</name>
</gene>
<dbReference type="Pfam" id="PF07317">
    <property type="entry name" value="PilZN"/>
    <property type="match status" value="1"/>
</dbReference>
<keyword evidence="2 4" id="KW-0547">Nucleotide-binding</keyword>
<dbReference type="RefSeq" id="WP_180543799.1">
    <property type="nucleotide sequence ID" value="NZ_JACCJZ010000009.1"/>
</dbReference>
<reference evidence="7 8" key="1">
    <citation type="submission" date="2020-07" db="EMBL/GenBank/DDBJ databases">
        <title>isolation of Luteimonas sp. SJ-16.</title>
        <authorList>
            <person name="Huang X.-X."/>
            <person name="Xu L."/>
            <person name="Sun J.-Q."/>
        </authorList>
    </citation>
    <scope>NUCLEOTIDE SEQUENCE [LARGE SCALE GENOMIC DNA]</scope>
    <source>
        <strain evidence="7 8">SJ-16</strain>
    </source>
</reference>
<dbReference type="Gene3D" id="2.40.10.220">
    <property type="entry name" value="predicted glycosyltransferase like domains"/>
    <property type="match status" value="1"/>
</dbReference>
<dbReference type="AlphaFoldDB" id="A0A7Z0QQP5"/>
<dbReference type="InterPro" id="IPR009875">
    <property type="entry name" value="PilZ_domain"/>
</dbReference>
<keyword evidence="7" id="KW-0966">Cell projection</keyword>
<dbReference type="InterPro" id="IPR023787">
    <property type="entry name" value="T3SS_YcgR"/>
</dbReference>
<dbReference type="EMBL" id="JACCJZ010000009">
    <property type="protein sequence ID" value="NYZ61833.1"/>
    <property type="molecule type" value="Genomic_DNA"/>
</dbReference>
<evidence type="ECO:0000313" key="8">
    <source>
        <dbReference type="Proteomes" id="UP000589896"/>
    </source>
</evidence>
<comment type="subcellular location">
    <subcellularLocation>
        <location evidence="4">Bacterial flagellum basal body</location>
    </subcellularLocation>
</comment>
<dbReference type="GO" id="GO:0071945">
    <property type="term" value="P:regulation of bacterial-type flagellum-dependent cell motility by regulation of motor speed"/>
    <property type="evidence" value="ECO:0007669"/>
    <property type="project" value="UniProtKB-UniRule"/>
</dbReference>
<dbReference type="GO" id="GO:0071973">
    <property type="term" value="P:bacterial-type flagellum-dependent cell motility"/>
    <property type="evidence" value="ECO:0007669"/>
    <property type="project" value="UniProtKB-UniRule"/>
</dbReference>
<protein>
    <recommendedName>
        <fullName evidence="4">Flagellar brake protein YcgR</fullName>
    </recommendedName>
    <alternativeName>
        <fullName evidence="4">Cyclic di-GMP binding protein YcgR</fullName>
    </alternativeName>
</protein>
<evidence type="ECO:0000313" key="7">
    <source>
        <dbReference type="EMBL" id="NYZ61833.1"/>
    </source>
</evidence>
<comment type="caution">
    <text evidence="7">The sequence shown here is derived from an EMBL/GenBank/DDBJ whole genome shotgun (WGS) entry which is preliminary data.</text>
</comment>
<comment type="function">
    <text evidence="4">Acts as a flagellar brake, regulating swimming and swarming in a bis-(3'-5') cyclic diguanylic acid (c-di-GMP)-dependent manner. Binds 1 c-di-GMP dimer per subunit. Increasing levels of c-di-GMP lead to decreased motility.</text>
</comment>
<name>A0A7Z0QQP5_9GAMM</name>
<keyword evidence="1 4" id="KW-0973">c-di-GMP</keyword>
<evidence type="ECO:0000256" key="1">
    <source>
        <dbReference type="ARBA" id="ARBA00022636"/>
    </source>
</evidence>
<keyword evidence="7" id="KW-0282">Flagellum</keyword>
<feature type="domain" description="Type III secretion system flagellar brake protein YcgR PilZN" evidence="6">
    <location>
        <begin position="19"/>
        <end position="124"/>
    </location>
</feature>
<keyword evidence="7" id="KW-0969">Cilium</keyword>
<dbReference type="GO" id="GO:0035438">
    <property type="term" value="F:cyclic-di-GMP binding"/>
    <property type="evidence" value="ECO:0007669"/>
    <property type="project" value="UniProtKB-UniRule"/>
</dbReference>
<comment type="similarity">
    <text evidence="4">Belongs to the YcgR family.</text>
</comment>
<proteinExistence type="inferred from homology"/>
<keyword evidence="3 4" id="KW-0975">Bacterial flagellum</keyword>
<evidence type="ECO:0000259" key="5">
    <source>
        <dbReference type="Pfam" id="PF07238"/>
    </source>
</evidence>
<feature type="domain" description="PilZ" evidence="5">
    <location>
        <begin position="126"/>
        <end position="243"/>
    </location>
</feature>
<dbReference type="InterPro" id="IPR009926">
    <property type="entry name" value="T3SS_YcgR_PilZN"/>
</dbReference>
<accession>A0A7Z0QQP5</accession>
<evidence type="ECO:0000256" key="2">
    <source>
        <dbReference type="ARBA" id="ARBA00022741"/>
    </source>
</evidence>
<keyword evidence="8" id="KW-1185">Reference proteome</keyword>
<evidence type="ECO:0000256" key="4">
    <source>
        <dbReference type="HAMAP-Rule" id="MF_01457"/>
    </source>
</evidence>
<sequence>MAVAEEHLPLLDDDEQSPFALHEPREITHVLRALVEARSIITANLIPGGLACPTALLAVDDDGSLVLDGNRNEAMNRRVAGSSRLVCSTQLDLVPIRFRLSTPMLIEHEGYPAFRVPWPETLLRLQRREMYRLQVSPASPATLHVGTLEAPPDAGTDGLRVLDISGGGLAVAVPEGREGRFAAQSRVAPCLLRLGDAPPMTVALEVAHLGRFDVRGAPYWRAGCRFVDMPAAHEQRILQYIFQVERQRNARQRRGG</sequence>
<dbReference type="InterPro" id="IPR012349">
    <property type="entry name" value="Split_barrel_FMN-bd"/>
</dbReference>
<dbReference type="Proteomes" id="UP000589896">
    <property type="component" value="Unassembled WGS sequence"/>
</dbReference>
<dbReference type="Pfam" id="PF07238">
    <property type="entry name" value="PilZ"/>
    <property type="match status" value="1"/>
</dbReference>
<evidence type="ECO:0000256" key="3">
    <source>
        <dbReference type="ARBA" id="ARBA00023143"/>
    </source>
</evidence>